<dbReference type="CDD" id="cd02980">
    <property type="entry name" value="TRX_Fd_family"/>
    <property type="match status" value="1"/>
</dbReference>
<evidence type="ECO:0000313" key="2">
    <source>
        <dbReference type="Proteomes" id="UP000055060"/>
    </source>
</evidence>
<dbReference type="STRING" id="360412.LARV_03738"/>
<dbReference type="SUPFAM" id="SSF52833">
    <property type="entry name" value="Thioredoxin-like"/>
    <property type="match status" value="1"/>
</dbReference>
<dbReference type="AlphaFoldDB" id="A0A0K8MXF4"/>
<name>A0A0K8MXF4_9CHLR</name>
<accession>A0A0K8MXF4</accession>
<dbReference type="Gene3D" id="3.40.30.10">
    <property type="entry name" value="Glutaredoxin"/>
    <property type="match status" value="1"/>
</dbReference>
<dbReference type="Pfam" id="PF01257">
    <property type="entry name" value="2Fe-2S_thioredx"/>
    <property type="match status" value="1"/>
</dbReference>
<dbReference type="InterPro" id="IPR036249">
    <property type="entry name" value="Thioredoxin-like_sf"/>
</dbReference>
<organism evidence="1">
    <name type="scientific">Longilinea arvoryzae</name>
    <dbReference type="NCBI Taxonomy" id="360412"/>
    <lineage>
        <taxon>Bacteria</taxon>
        <taxon>Bacillati</taxon>
        <taxon>Chloroflexota</taxon>
        <taxon>Anaerolineae</taxon>
        <taxon>Anaerolineales</taxon>
        <taxon>Anaerolineaceae</taxon>
        <taxon>Longilinea</taxon>
    </lineage>
</organism>
<protein>
    <submittedName>
        <fullName evidence="1">NADH:ubiquinone oxidoreductase 24 kD subunit</fullName>
    </submittedName>
</protein>
<dbReference type="EMBL" id="DF967973">
    <property type="protein sequence ID" value="GAP15943.1"/>
    <property type="molecule type" value="Genomic_DNA"/>
</dbReference>
<keyword evidence="1" id="KW-0830">Ubiquinone</keyword>
<dbReference type="Proteomes" id="UP000055060">
    <property type="component" value="Unassembled WGS sequence"/>
</dbReference>
<sequence length="89" mass="9882">MSARMDLVVCMGSACHQMGAFEVVTALKRLLKEHNLQDAVNLKGAFCLGECGKGVVLDFDGRRILHVQPDTVETIFDEEILPCFVERKS</sequence>
<reference evidence="1" key="1">
    <citation type="submission" date="2015-07" db="EMBL/GenBank/DDBJ databases">
        <title>Draft Genome Sequences of Anaerolinea thermolimosa IMO-1, Bellilinea caldifistulae GOMI-1, Leptolinea tardivitalis YMTK-2, Levilinea saccharolytica KIBI-1,Longilinea arvoryzae KOME-1, Previously Described as Members of the Anaerolineaceae (Chloroflexi).</title>
        <authorList>
            <person name="Sekiguchi Y."/>
            <person name="Ohashi A."/>
            <person name="Matsuura N."/>
            <person name="Tourlousse M.D."/>
        </authorList>
    </citation>
    <scope>NUCLEOTIDE SEQUENCE [LARGE SCALE GENOMIC DNA]</scope>
    <source>
        <strain evidence="1">KOME-1</strain>
    </source>
</reference>
<proteinExistence type="predicted"/>
<gene>
    <name evidence="1" type="ORF">LARV_03738</name>
</gene>
<keyword evidence="2" id="KW-1185">Reference proteome</keyword>
<evidence type="ECO:0000313" key="1">
    <source>
        <dbReference type="EMBL" id="GAP15943.1"/>
    </source>
</evidence>
<dbReference type="OrthoDB" id="9807975at2"/>